<dbReference type="EMBL" id="QICN01000003">
    <property type="protein sequence ID" value="PXV69495.1"/>
    <property type="molecule type" value="Genomic_DNA"/>
</dbReference>
<dbReference type="InterPro" id="IPR011051">
    <property type="entry name" value="RmlC_Cupin_sf"/>
</dbReference>
<name>A0A318EFD8_9GAMM</name>
<reference evidence="2 3" key="1">
    <citation type="submission" date="2018-04" db="EMBL/GenBank/DDBJ databases">
        <title>Genomic Encyclopedia of Type Strains, Phase IV (KMG-IV): sequencing the most valuable type-strain genomes for metagenomic binning, comparative biology and taxonomic classification.</title>
        <authorList>
            <person name="Goeker M."/>
        </authorList>
    </citation>
    <scope>NUCLEOTIDE SEQUENCE [LARGE SCALE GENOMIC DNA]</scope>
    <source>
        <strain evidence="2 3">DSM 104150</strain>
    </source>
</reference>
<organism evidence="2 3">
    <name type="scientific">Sinimarinibacterium flocculans</name>
    <dbReference type="NCBI Taxonomy" id="985250"/>
    <lineage>
        <taxon>Bacteria</taxon>
        <taxon>Pseudomonadati</taxon>
        <taxon>Pseudomonadota</taxon>
        <taxon>Gammaproteobacteria</taxon>
        <taxon>Nevskiales</taxon>
        <taxon>Nevskiaceae</taxon>
        <taxon>Sinimarinibacterium</taxon>
    </lineage>
</organism>
<feature type="domain" description="DUF985" evidence="1">
    <location>
        <begin position="7"/>
        <end position="138"/>
    </location>
</feature>
<dbReference type="InterPro" id="IPR009327">
    <property type="entry name" value="Cupin_DUF985"/>
</dbReference>
<accession>A0A318EFD8</accession>
<dbReference type="Pfam" id="PF06172">
    <property type="entry name" value="Cupin_5"/>
    <property type="match status" value="1"/>
</dbReference>
<dbReference type="InterPro" id="IPR039935">
    <property type="entry name" value="YML079W-like"/>
</dbReference>
<dbReference type="PANTHER" id="PTHR33387">
    <property type="entry name" value="RMLC-LIKE JELLY ROLL FOLD PROTEIN"/>
    <property type="match status" value="1"/>
</dbReference>
<sequence length="159" mass="17658">MERTIDWASRLDLAAHAEGGYFRRIYTDHRSQGRGDDARPWATSIHYLLTRDAPVGRLHRNRSTILHYLQHGGPVEYVLLPAPGVCRRIVLGYGDGQDLFLAVDGGCWKGSRLTGDATHALVSEVVVPGFDYADHEFMTADELGRSHAAFADGLQDLVR</sequence>
<dbReference type="OrthoDB" id="9798288at2"/>
<comment type="caution">
    <text evidence="2">The sequence shown here is derived from an EMBL/GenBank/DDBJ whole genome shotgun (WGS) entry which is preliminary data.</text>
</comment>
<dbReference type="AlphaFoldDB" id="A0A318EFD8"/>
<evidence type="ECO:0000259" key="1">
    <source>
        <dbReference type="Pfam" id="PF06172"/>
    </source>
</evidence>
<dbReference type="PANTHER" id="PTHR33387:SF3">
    <property type="entry name" value="DUF985 DOMAIN-CONTAINING PROTEIN"/>
    <property type="match status" value="1"/>
</dbReference>
<dbReference type="Proteomes" id="UP000248330">
    <property type="component" value="Unassembled WGS sequence"/>
</dbReference>
<gene>
    <name evidence="2" type="ORF">C8D93_10368</name>
</gene>
<dbReference type="InterPro" id="IPR014710">
    <property type="entry name" value="RmlC-like_jellyroll"/>
</dbReference>
<keyword evidence="3" id="KW-1185">Reference proteome</keyword>
<protein>
    <recommendedName>
        <fullName evidence="1">DUF985 domain-containing protein</fullName>
    </recommendedName>
</protein>
<dbReference type="CDD" id="cd06121">
    <property type="entry name" value="cupin_YML079wp"/>
    <property type="match status" value="1"/>
</dbReference>
<evidence type="ECO:0000313" key="2">
    <source>
        <dbReference type="EMBL" id="PXV69495.1"/>
    </source>
</evidence>
<evidence type="ECO:0000313" key="3">
    <source>
        <dbReference type="Proteomes" id="UP000248330"/>
    </source>
</evidence>
<dbReference type="Gene3D" id="2.60.120.10">
    <property type="entry name" value="Jelly Rolls"/>
    <property type="match status" value="1"/>
</dbReference>
<dbReference type="RefSeq" id="WP_110264436.1">
    <property type="nucleotide sequence ID" value="NZ_CAKZQT010000021.1"/>
</dbReference>
<dbReference type="SUPFAM" id="SSF51182">
    <property type="entry name" value="RmlC-like cupins"/>
    <property type="match status" value="1"/>
</dbReference>
<proteinExistence type="predicted"/>